<dbReference type="InterPro" id="IPR002816">
    <property type="entry name" value="TraB/PrgY/GumN_fam"/>
</dbReference>
<dbReference type="Pfam" id="PF01963">
    <property type="entry name" value="TraB_PrgY_gumN"/>
    <property type="match status" value="1"/>
</dbReference>
<proteinExistence type="predicted"/>
<reference evidence="1" key="1">
    <citation type="submission" date="2018-06" db="EMBL/GenBank/DDBJ databases">
        <authorList>
            <person name="Zhirakovskaya E."/>
        </authorList>
    </citation>
    <scope>NUCLEOTIDE SEQUENCE</scope>
</reference>
<dbReference type="CDD" id="cd14789">
    <property type="entry name" value="Tiki"/>
    <property type="match status" value="1"/>
</dbReference>
<gene>
    <name evidence="1" type="ORF">MNBD_GAMMA02-267</name>
</gene>
<dbReference type="PANTHER" id="PTHR40590">
    <property type="entry name" value="CYTOPLASMIC PROTEIN-RELATED"/>
    <property type="match status" value="1"/>
</dbReference>
<evidence type="ECO:0008006" key="2">
    <source>
        <dbReference type="Google" id="ProtNLM"/>
    </source>
</evidence>
<organism evidence="1">
    <name type="scientific">hydrothermal vent metagenome</name>
    <dbReference type="NCBI Taxonomy" id="652676"/>
    <lineage>
        <taxon>unclassified sequences</taxon>
        <taxon>metagenomes</taxon>
        <taxon>ecological metagenomes</taxon>
    </lineage>
</organism>
<dbReference type="PANTHER" id="PTHR40590:SF1">
    <property type="entry name" value="CYTOPLASMIC PROTEIN"/>
    <property type="match status" value="1"/>
</dbReference>
<dbReference type="InterPro" id="IPR047111">
    <property type="entry name" value="YbaP-like"/>
</dbReference>
<sequence>MKNISTLIISLIIAAFSPTKSYAESPELADSLLWEVSGNGLTQSSYLTGTLHIMCEKDFGILPKVERAIKASDQLYLEVDVNDPNEMAVMQQMVMSDTLLTDTLSTEQQTTLNQALKELMGLSLEQVNKYSMSALLSLMLVKSVECPSIKVLDMELSTLAAAEGKTIAALETIKAQMGFMDKAFTDEYIMTYFEQMDEYKMVFSDMVEAFKAEDLNELMDLLNDKRFYNADVEHWLLKVRNNNWVAIMPEIMQKNSTVFAVGAGHLGGNIGVIQLLQEAGFTVKPVMN</sequence>
<protein>
    <recommendedName>
        <fullName evidence="2">TraB/GumN family protein</fullName>
    </recommendedName>
</protein>
<accession>A0A3B0WA69</accession>
<dbReference type="EMBL" id="UOFA01000264">
    <property type="protein sequence ID" value="VAW46219.1"/>
    <property type="molecule type" value="Genomic_DNA"/>
</dbReference>
<evidence type="ECO:0000313" key="1">
    <source>
        <dbReference type="EMBL" id="VAW46219.1"/>
    </source>
</evidence>
<name>A0A3B0WA69_9ZZZZ</name>
<dbReference type="AlphaFoldDB" id="A0A3B0WA69"/>